<dbReference type="EMBL" id="MU839054">
    <property type="protein sequence ID" value="KAK1761714.1"/>
    <property type="molecule type" value="Genomic_DNA"/>
</dbReference>
<protein>
    <recommendedName>
        <fullName evidence="18">ABC transporter</fullName>
    </recommendedName>
</protein>
<dbReference type="InterPro" id="IPR027417">
    <property type="entry name" value="P-loop_NTPase"/>
</dbReference>
<dbReference type="Pfam" id="PF00005">
    <property type="entry name" value="ABC_tran"/>
    <property type="match status" value="2"/>
</dbReference>
<name>A0AAJ0FH32_9PEZI</name>
<evidence type="ECO:0000256" key="5">
    <source>
        <dbReference type="ARBA" id="ARBA00022692"/>
    </source>
</evidence>
<dbReference type="PROSITE" id="PS00211">
    <property type="entry name" value="ABC_TRANSPORTER_1"/>
    <property type="match status" value="2"/>
</dbReference>
<keyword evidence="9 13" id="KW-0472">Membrane</keyword>
<keyword evidence="17" id="KW-1185">Reference proteome</keyword>
<feature type="transmembrane region" description="Helical" evidence="13">
    <location>
        <begin position="37"/>
        <end position="58"/>
    </location>
</feature>
<dbReference type="CDD" id="cd18579">
    <property type="entry name" value="ABC_6TM_ABCC_D1"/>
    <property type="match status" value="1"/>
</dbReference>
<evidence type="ECO:0000256" key="8">
    <source>
        <dbReference type="ARBA" id="ARBA00022989"/>
    </source>
</evidence>
<evidence type="ECO:0008006" key="18">
    <source>
        <dbReference type="Google" id="ProtNLM"/>
    </source>
</evidence>
<evidence type="ECO:0000256" key="10">
    <source>
        <dbReference type="ARBA" id="ARBA00023180"/>
    </source>
</evidence>
<dbReference type="GO" id="GO:0005524">
    <property type="term" value="F:ATP binding"/>
    <property type="evidence" value="ECO:0007669"/>
    <property type="project" value="UniProtKB-KW"/>
</dbReference>
<evidence type="ECO:0000256" key="7">
    <source>
        <dbReference type="ARBA" id="ARBA00022840"/>
    </source>
</evidence>
<keyword evidence="3" id="KW-0813">Transport</keyword>
<feature type="transmembrane region" description="Helical" evidence="13">
    <location>
        <begin position="494"/>
        <end position="517"/>
    </location>
</feature>
<feature type="transmembrane region" description="Helical" evidence="13">
    <location>
        <begin position="537"/>
        <end position="562"/>
    </location>
</feature>
<dbReference type="CDD" id="cd03250">
    <property type="entry name" value="ABCC_MRP_domain1"/>
    <property type="match status" value="1"/>
</dbReference>
<feature type="transmembrane region" description="Helical" evidence="13">
    <location>
        <begin position="944"/>
        <end position="967"/>
    </location>
</feature>
<dbReference type="PROSITE" id="PS50929">
    <property type="entry name" value="ABC_TM1F"/>
    <property type="match status" value="2"/>
</dbReference>
<dbReference type="SUPFAM" id="SSF52540">
    <property type="entry name" value="P-loop containing nucleoside triphosphate hydrolases"/>
    <property type="match status" value="2"/>
</dbReference>
<dbReference type="PROSITE" id="PS50893">
    <property type="entry name" value="ABC_TRANSPORTER_2"/>
    <property type="match status" value="2"/>
</dbReference>
<feature type="transmembrane region" description="Helical" evidence="13">
    <location>
        <begin position="411"/>
        <end position="436"/>
    </location>
</feature>
<feature type="region of interest" description="Disordered" evidence="12">
    <location>
        <begin position="837"/>
        <end position="868"/>
    </location>
</feature>
<comment type="similarity">
    <text evidence="2">Belongs to the ABC transporter superfamily. ABCC family. Conjugate transporter (TC 3.A.1.208) subfamily.</text>
</comment>
<dbReference type="GeneID" id="85315420"/>
<sequence length="1478" mass="162812">MTQSSLSSCARLDDSFGPHAGDCRGGFDFTLLFEETILTLLPLGLLLFVLPPRVWFLWKRSKKVAAANHLAAVKLSAWIALSAAQLAALILWTTPSAVRTRTSLAAAALTPLSTLGLCLLSYAEHGRAVRPSSILNSYLFATLLFDISHARTLWLRAADHVNHIIAYVSAAAVVAKAFVLVLEALEKRRLLRPEYRAYPPEATSSIYNRSFFWWLNPLFRLGFSRVLDVDDLFVLDKHLQASYCHRRFREAWTSVVRKSPYSLLVASFDALKWPVLQTIPSRACLTAFTFCQPFLINRTIRLSQEPITNETTQIGYGLIGAYLLVYVGIAVSMGQYQHRTYRTITMARGGLVSIIYRKTGTLSLRDVDPAASMTLMSADMERIVQGWQTMHEIWANFVEVGVAIYLLERQMGVACVVPVAVSILSLLGSLVAMNFIMSRQAMWLEAIEKRISATSAMLASMKGVKMSGLNDTLLASLQKLRVDEMRISKRFRKLLIWNMVFAYVTQVFAPVLTFAVFSVRARDGSDKTLDTARVFTALSLFALLSEPLASLVMSLATFLGAVGSFTRIQQFLESDERADMRGPDELADEPKLAADAISVQEGDFGWDSAERPLLSGITLSIPWRKLTMVVGPVGCGKSTLLHALLGEIPALAGSVRLGCTSVAYCAQNPWHMNGTVRQAIVGSMQFDEKWYARVVRACALHRDFRQLPMGDSSRIGSQGIALSGGQSQRLALARAVYARREIVILDDTLSGLDTSTENHIFHRLLGEKGILREMHSTVLLVSSSAKRLPYSDHIVCLGPNGEISAQGTFADLNDTGGYVSSFSLPRADWTYVPNNGGGDDYDDDITSPDDDHDDMATAAPPKEIDYGASFSSSETITSTRDGEAETSRQTSDVQIYLYYVKSVGWWASVVFVFAIVGFVFAMSFPTVWVKWWAADNERHPNSRLGYWLGVYAALGCIAIVCLFISCWQMIITIVPLSGERFHLALLNTVLSAPMSFFTKTDSGVTMNRFSQDLQLIDMELPIAALNTFATFILCIAQMVLIGVGSIYAAISFPIVLLALYLIQKFYLRTSRQLRLMDLETKAPLYSLFEESLSGLATIRAFGWQDALEDRNHTLLDRSQRPFYLLFAVQRWLTLVLDLLVAAVAVLLVVLVVELRGTVGAGGVGLALLNVIQFSQNIKLLVTFWTTLETHIGSVARIKSFTETAVPEDLPGEKDAPPPGWPSTGAIEFENLSAAYSGDDLVLKDVSLSIQAGEKIGVCGRTGSGKTSLIMSLFRLVDSQRGSIRVDGVDIATLPRKEVRRRIVGLPQHPFLLKGSVRLNADPMGAASDEAITAALQCVQVMDLVDKNGGLDADIDALNLSGGQKQLFCLARAMLRVSTILILDEATSSIDAKTEETMQRLIRKKFANHTIIAVAHRLETIMDFDKVAVLDAGRLVEFDSPYALLDVPGSAFARLYSAAMADEEEEENVEVPSWLLHSL</sequence>
<reference evidence="16" key="1">
    <citation type="submission" date="2023-06" db="EMBL/GenBank/DDBJ databases">
        <title>Genome-scale phylogeny and comparative genomics of the fungal order Sordariales.</title>
        <authorList>
            <consortium name="Lawrence Berkeley National Laboratory"/>
            <person name="Hensen N."/>
            <person name="Bonometti L."/>
            <person name="Westerberg I."/>
            <person name="Brannstrom I.O."/>
            <person name="Guillou S."/>
            <person name="Cros-Aarteil S."/>
            <person name="Calhoun S."/>
            <person name="Haridas S."/>
            <person name="Kuo A."/>
            <person name="Mondo S."/>
            <person name="Pangilinan J."/>
            <person name="Riley R."/>
            <person name="Labutti K."/>
            <person name="Andreopoulos B."/>
            <person name="Lipzen A."/>
            <person name="Chen C."/>
            <person name="Yanf M."/>
            <person name="Daum C."/>
            <person name="Ng V."/>
            <person name="Clum A."/>
            <person name="Steindorff A."/>
            <person name="Ohm R."/>
            <person name="Martin F."/>
            <person name="Silar P."/>
            <person name="Natvig D."/>
            <person name="Lalanne C."/>
            <person name="Gautier V."/>
            <person name="Ament-Velasquez S.L."/>
            <person name="Kruys A."/>
            <person name="Hutchinson M.I."/>
            <person name="Powell A.J."/>
            <person name="Barry K."/>
            <person name="Miller A.N."/>
            <person name="Grigoriev I.V."/>
            <person name="Debuchy R."/>
            <person name="Gladieux P."/>
            <person name="Thoren M.H."/>
            <person name="Johannesson H."/>
        </authorList>
    </citation>
    <scope>NUCLEOTIDE SEQUENCE</scope>
    <source>
        <strain evidence="16">8032-3</strain>
    </source>
</reference>
<dbReference type="InterPro" id="IPR017871">
    <property type="entry name" value="ABC_transporter-like_CS"/>
</dbReference>
<feature type="transmembrane region" description="Helical" evidence="13">
    <location>
        <begin position="104"/>
        <end position="123"/>
    </location>
</feature>
<keyword evidence="5 13" id="KW-0812">Transmembrane</keyword>
<dbReference type="GO" id="GO:0005886">
    <property type="term" value="C:plasma membrane"/>
    <property type="evidence" value="ECO:0007669"/>
    <property type="project" value="UniProtKB-SubCell"/>
</dbReference>
<dbReference type="InterPro" id="IPR036640">
    <property type="entry name" value="ABC1_TM_sf"/>
</dbReference>
<dbReference type="InterPro" id="IPR011527">
    <property type="entry name" value="ABC1_TM_dom"/>
</dbReference>
<evidence type="ECO:0000313" key="16">
    <source>
        <dbReference type="EMBL" id="KAK1761714.1"/>
    </source>
</evidence>
<evidence type="ECO:0000259" key="15">
    <source>
        <dbReference type="PROSITE" id="PS50929"/>
    </source>
</evidence>
<feature type="domain" description="ABC transmembrane type-1" evidence="15">
    <location>
        <begin position="283"/>
        <end position="560"/>
    </location>
</feature>
<keyword evidence="7" id="KW-0067">ATP-binding</keyword>
<dbReference type="FunFam" id="3.40.50.300:FF:001854">
    <property type="entry name" value="ABC multidrug transporter (Eurofung)"/>
    <property type="match status" value="1"/>
</dbReference>
<feature type="transmembrane region" description="Helical" evidence="13">
    <location>
        <begin position="1046"/>
        <end position="1067"/>
    </location>
</feature>
<dbReference type="InterPro" id="IPR044746">
    <property type="entry name" value="ABCC_6TM_D1"/>
</dbReference>
<keyword evidence="10" id="KW-0325">Glycoprotein</keyword>
<dbReference type="FunFam" id="1.20.1560.10:FF:000066">
    <property type="entry name" value="ABC multidrug transporter (Eurofung)"/>
    <property type="match status" value="1"/>
</dbReference>
<dbReference type="GO" id="GO:0016887">
    <property type="term" value="F:ATP hydrolysis activity"/>
    <property type="evidence" value="ECO:0007669"/>
    <property type="project" value="InterPro"/>
</dbReference>
<dbReference type="CDD" id="cd03244">
    <property type="entry name" value="ABCC_MRP_domain2"/>
    <property type="match status" value="1"/>
</dbReference>
<dbReference type="CDD" id="cd18580">
    <property type="entry name" value="ABC_6TM_ABCC_D2"/>
    <property type="match status" value="1"/>
</dbReference>
<dbReference type="Gene3D" id="3.40.50.300">
    <property type="entry name" value="P-loop containing nucleotide triphosphate hydrolases"/>
    <property type="match status" value="2"/>
</dbReference>
<dbReference type="SMART" id="SM00382">
    <property type="entry name" value="AAA"/>
    <property type="match status" value="2"/>
</dbReference>
<keyword evidence="4" id="KW-1003">Cell membrane</keyword>
<dbReference type="InterPro" id="IPR044726">
    <property type="entry name" value="ABCC_6TM_D2"/>
</dbReference>
<feature type="transmembrane region" description="Helical" evidence="13">
    <location>
        <begin position="314"/>
        <end position="336"/>
    </location>
</feature>
<dbReference type="Proteomes" id="UP001244011">
    <property type="component" value="Unassembled WGS sequence"/>
</dbReference>
<keyword evidence="8 13" id="KW-1133">Transmembrane helix</keyword>
<evidence type="ECO:0000256" key="2">
    <source>
        <dbReference type="ARBA" id="ARBA00009726"/>
    </source>
</evidence>
<dbReference type="FunFam" id="3.40.50.300:FF:000838">
    <property type="entry name" value="ABC multidrug transporter (Eurofung)"/>
    <property type="match status" value="1"/>
</dbReference>
<dbReference type="SUPFAM" id="SSF90123">
    <property type="entry name" value="ABC transporter transmembrane region"/>
    <property type="match status" value="2"/>
</dbReference>
<dbReference type="PANTHER" id="PTHR24223">
    <property type="entry name" value="ATP-BINDING CASSETTE SUB-FAMILY C"/>
    <property type="match status" value="1"/>
</dbReference>
<evidence type="ECO:0000256" key="9">
    <source>
        <dbReference type="ARBA" id="ARBA00023136"/>
    </source>
</evidence>
<evidence type="ECO:0000256" key="12">
    <source>
        <dbReference type="SAM" id="MobiDB-lite"/>
    </source>
</evidence>
<comment type="function">
    <text evidence="11">ABC-type transporter; part of the gene cluster that mediates the biosynthesis of the phomopsins, a group of hexapeptide mycotoxins which infects lupins and causes lupinosis disease in livestock.</text>
</comment>
<dbReference type="InterPro" id="IPR056227">
    <property type="entry name" value="TMD0_ABC"/>
</dbReference>
<feature type="transmembrane region" description="Helical" evidence="13">
    <location>
        <begin position="1131"/>
        <end position="1152"/>
    </location>
</feature>
<accession>A0AAJ0FH32</accession>
<comment type="caution">
    <text evidence="16">The sequence shown here is derived from an EMBL/GenBank/DDBJ whole genome shotgun (WGS) entry which is preliminary data.</text>
</comment>
<feature type="transmembrane region" description="Helical" evidence="13">
    <location>
        <begin position="1020"/>
        <end position="1040"/>
    </location>
</feature>
<dbReference type="Gene3D" id="1.20.1560.10">
    <property type="entry name" value="ABC transporter type 1, transmembrane domain"/>
    <property type="match status" value="2"/>
</dbReference>
<dbReference type="InterPro" id="IPR050173">
    <property type="entry name" value="ABC_transporter_C-like"/>
</dbReference>
<dbReference type="GO" id="GO:0140359">
    <property type="term" value="F:ABC-type transporter activity"/>
    <property type="evidence" value="ECO:0007669"/>
    <property type="project" value="InterPro"/>
</dbReference>
<dbReference type="PANTHER" id="PTHR24223:SF269">
    <property type="entry name" value="ABC MULTIDRUG TRANSPORTER (EUROFUNG)-RELATED"/>
    <property type="match status" value="1"/>
</dbReference>
<keyword evidence="6" id="KW-0547">Nucleotide-binding</keyword>
<feature type="domain" description="ABC transporter" evidence="14">
    <location>
        <begin position="1226"/>
        <end position="1456"/>
    </location>
</feature>
<dbReference type="Pfam" id="PF00664">
    <property type="entry name" value="ABC_membrane"/>
    <property type="match status" value="1"/>
</dbReference>
<dbReference type="InterPro" id="IPR003439">
    <property type="entry name" value="ABC_transporter-like_ATP-bd"/>
</dbReference>
<feature type="transmembrane region" description="Helical" evidence="13">
    <location>
        <begin position="135"/>
        <end position="152"/>
    </location>
</feature>
<feature type="compositionally biased region" description="Acidic residues" evidence="12">
    <location>
        <begin position="839"/>
        <end position="853"/>
    </location>
</feature>
<feature type="transmembrane region" description="Helical" evidence="13">
    <location>
        <begin position="164"/>
        <end position="185"/>
    </location>
</feature>
<evidence type="ECO:0000256" key="3">
    <source>
        <dbReference type="ARBA" id="ARBA00022448"/>
    </source>
</evidence>
<organism evidence="16 17">
    <name type="scientific">Phialemonium atrogriseum</name>
    <dbReference type="NCBI Taxonomy" id="1093897"/>
    <lineage>
        <taxon>Eukaryota</taxon>
        <taxon>Fungi</taxon>
        <taxon>Dikarya</taxon>
        <taxon>Ascomycota</taxon>
        <taxon>Pezizomycotina</taxon>
        <taxon>Sordariomycetes</taxon>
        <taxon>Sordariomycetidae</taxon>
        <taxon>Cephalothecales</taxon>
        <taxon>Cephalothecaceae</taxon>
        <taxon>Phialemonium</taxon>
    </lineage>
</organism>
<evidence type="ECO:0000256" key="1">
    <source>
        <dbReference type="ARBA" id="ARBA00004651"/>
    </source>
</evidence>
<proteinExistence type="inferred from homology"/>
<dbReference type="InterPro" id="IPR003593">
    <property type="entry name" value="AAA+_ATPase"/>
</dbReference>
<dbReference type="FunFam" id="1.20.1560.10:FF:000055">
    <property type="entry name" value="ABC multidrug transporter (Eurofung)"/>
    <property type="match status" value="1"/>
</dbReference>
<feature type="domain" description="ABC transmembrane type-1" evidence="15">
    <location>
        <begin position="909"/>
        <end position="1189"/>
    </location>
</feature>
<evidence type="ECO:0000256" key="4">
    <source>
        <dbReference type="ARBA" id="ARBA00022475"/>
    </source>
</evidence>
<evidence type="ECO:0000259" key="14">
    <source>
        <dbReference type="PROSITE" id="PS50893"/>
    </source>
</evidence>
<feature type="transmembrane region" description="Helical" evidence="13">
    <location>
        <begin position="70"/>
        <end position="92"/>
    </location>
</feature>
<comment type="subcellular location">
    <subcellularLocation>
        <location evidence="1">Cell membrane</location>
        <topology evidence="1">Multi-pass membrane protein</topology>
    </subcellularLocation>
</comment>
<dbReference type="RefSeq" id="XP_060277927.1">
    <property type="nucleotide sequence ID" value="XM_060432233.1"/>
</dbReference>
<feature type="transmembrane region" description="Helical" evidence="13">
    <location>
        <begin position="903"/>
        <end position="924"/>
    </location>
</feature>
<gene>
    <name evidence="16" type="ORF">QBC33DRAFT_604025</name>
</gene>
<evidence type="ECO:0000256" key="6">
    <source>
        <dbReference type="ARBA" id="ARBA00022741"/>
    </source>
</evidence>
<evidence type="ECO:0000256" key="11">
    <source>
        <dbReference type="ARBA" id="ARBA00059074"/>
    </source>
</evidence>
<evidence type="ECO:0000256" key="13">
    <source>
        <dbReference type="SAM" id="Phobius"/>
    </source>
</evidence>
<evidence type="ECO:0000313" key="17">
    <source>
        <dbReference type="Proteomes" id="UP001244011"/>
    </source>
</evidence>
<dbReference type="Pfam" id="PF24357">
    <property type="entry name" value="TMD0_ABC"/>
    <property type="match status" value="1"/>
</dbReference>
<feature type="domain" description="ABC transporter" evidence="14">
    <location>
        <begin position="599"/>
        <end position="825"/>
    </location>
</feature>